<sequence length="346" mass="37966">MNQPIDPNLATGDGIFGLNHTPEDASVVLIPVPWDVTTSYRAGTARGPAAILKASHQIDLLDRDMGRPYEQGIALLPIPEEFAELNREAREMALPVIEALGPGGNKDLLARCDAVDEFCERVNDYVRDTARQWLNQGKTVGVIGGDHAVPFGLMQALGERTEFGVLHIDAHADLRKSYEGFRWSHASIFFNVLYAIPAVTRLVQVGIRDYCDAEFDIIKANPGRVHTFFDADLRHELHGGTPWRSLSDKILEALPHKVYVSFDVDGLDPTLCPNTGTPVPGGLSFTEAVTLLRELRASGKEVIGFDLCEVSPGNSALSPNEEEKVDSWDAMVGMRMLYKLIGCLTS</sequence>
<evidence type="ECO:0000256" key="3">
    <source>
        <dbReference type="PIRSR" id="PIRSR036979-1"/>
    </source>
</evidence>
<dbReference type="GO" id="GO:0008783">
    <property type="term" value="F:agmatinase activity"/>
    <property type="evidence" value="ECO:0007669"/>
    <property type="project" value="TreeGrafter"/>
</dbReference>
<gene>
    <name evidence="5" type="ORF">HKN21_10125</name>
</gene>
<feature type="binding site" evidence="3">
    <location>
        <position position="171"/>
    </location>
    <ligand>
        <name>Mn(2+)</name>
        <dbReference type="ChEBI" id="CHEBI:29035"/>
        <label>1</label>
    </ligand>
</feature>
<evidence type="ECO:0000256" key="4">
    <source>
        <dbReference type="PROSITE-ProRule" id="PRU00742"/>
    </source>
</evidence>
<comment type="similarity">
    <text evidence="4">Belongs to the arginase family.</text>
</comment>
<dbReference type="InterPro" id="IPR023696">
    <property type="entry name" value="Ureohydrolase_dom_sf"/>
</dbReference>
<dbReference type="EMBL" id="JABDJR010000405">
    <property type="protein sequence ID" value="NNF07106.1"/>
    <property type="molecule type" value="Genomic_DNA"/>
</dbReference>
<feature type="binding site" evidence="3">
    <location>
        <position position="265"/>
    </location>
    <ligand>
        <name>Mn(2+)</name>
        <dbReference type="ChEBI" id="CHEBI:29035"/>
        <label>1</label>
    </ligand>
</feature>
<dbReference type="PANTHER" id="PTHR11358">
    <property type="entry name" value="ARGINASE/AGMATINASE"/>
    <property type="match status" value="1"/>
</dbReference>
<dbReference type="CDD" id="cd11593">
    <property type="entry name" value="Agmatinase-like_2"/>
    <property type="match status" value="1"/>
</dbReference>
<feature type="binding site" evidence="3">
    <location>
        <position position="263"/>
    </location>
    <ligand>
        <name>Mn(2+)</name>
        <dbReference type="ChEBI" id="CHEBI:29035"/>
        <label>1</label>
    </ligand>
</feature>
<dbReference type="InterPro" id="IPR006035">
    <property type="entry name" value="Ureohydrolase"/>
</dbReference>
<dbReference type="Proteomes" id="UP000547674">
    <property type="component" value="Unassembled WGS sequence"/>
</dbReference>
<dbReference type="SUPFAM" id="SSF52768">
    <property type="entry name" value="Arginase/deacetylase"/>
    <property type="match status" value="1"/>
</dbReference>
<keyword evidence="1 3" id="KW-0479">Metal-binding</keyword>
<comment type="cofactor">
    <cofactor evidence="3">
        <name>Mn(2+)</name>
        <dbReference type="ChEBI" id="CHEBI:29035"/>
    </cofactor>
    <text evidence="3">Binds 2 manganese ions per subunit.</text>
</comment>
<reference evidence="5 6" key="1">
    <citation type="submission" date="2020-03" db="EMBL/GenBank/DDBJ databases">
        <title>Metabolic flexibility allows generalist bacteria to become dominant in a frequently disturbed ecosystem.</title>
        <authorList>
            <person name="Chen Y.-J."/>
            <person name="Leung P.M."/>
            <person name="Bay S.K."/>
            <person name="Hugenholtz P."/>
            <person name="Kessler A.J."/>
            <person name="Shelley G."/>
            <person name="Waite D.W."/>
            <person name="Cook P.L."/>
            <person name="Greening C."/>
        </authorList>
    </citation>
    <scope>NUCLEOTIDE SEQUENCE [LARGE SCALE GENOMIC DNA]</scope>
    <source>
        <strain evidence="5">SS_bin_28</strain>
    </source>
</reference>
<dbReference type="PRINTS" id="PR00116">
    <property type="entry name" value="ARGINASE"/>
</dbReference>
<feature type="binding site" evidence="3">
    <location>
        <position position="169"/>
    </location>
    <ligand>
        <name>Mn(2+)</name>
        <dbReference type="ChEBI" id="CHEBI:29035"/>
        <label>1</label>
    </ligand>
</feature>
<organism evidence="5 6">
    <name type="scientific">Eiseniibacteriota bacterium</name>
    <dbReference type="NCBI Taxonomy" id="2212470"/>
    <lineage>
        <taxon>Bacteria</taxon>
        <taxon>Candidatus Eiseniibacteriota</taxon>
    </lineage>
</organism>
<dbReference type="PIRSF" id="PIRSF036979">
    <property type="entry name" value="Arginase"/>
    <property type="match status" value="1"/>
</dbReference>
<dbReference type="PROSITE" id="PS51409">
    <property type="entry name" value="ARGINASE_2"/>
    <property type="match status" value="1"/>
</dbReference>
<evidence type="ECO:0000313" key="5">
    <source>
        <dbReference type="EMBL" id="NNF07106.1"/>
    </source>
</evidence>
<keyword evidence="3" id="KW-0464">Manganese</keyword>
<protein>
    <submittedName>
        <fullName evidence="5">Agmatinase family protein</fullName>
    </submittedName>
</protein>
<dbReference type="Gene3D" id="3.40.800.10">
    <property type="entry name" value="Ureohydrolase domain"/>
    <property type="match status" value="1"/>
</dbReference>
<proteinExistence type="inferred from homology"/>
<feature type="binding site" evidence="3">
    <location>
        <position position="147"/>
    </location>
    <ligand>
        <name>Mn(2+)</name>
        <dbReference type="ChEBI" id="CHEBI:29035"/>
        <label>1</label>
    </ligand>
</feature>
<evidence type="ECO:0000256" key="1">
    <source>
        <dbReference type="ARBA" id="ARBA00022723"/>
    </source>
</evidence>
<dbReference type="GO" id="GO:0046872">
    <property type="term" value="F:metal ion binding"/>
    <property type="evidence" value="ECO:0007669"/>
    <property type="project" value="UniProtKB-KW"/>
</dbReference>
<comment type="caution">
    <text evidence="5">The sequence shown here is derived from an EMBL/GenBank/DDBJ whole genome shotgun (WGS) entry which is preliminary data.</text>
</comment>
<accession>A0A7Y2E8H7</accession>
<dbReference type="Pfam" id="PF00491">
    <property type="entry name" value="Arginase"/>
    <property type="match status" value="1"/>
</dbReference>
<name>A0A7Y2E8H7_UNCEI</name>
<keyword evidence="2" id="KW-0378">Hydrolase</keyword>
<evidence type="ECO:0000313" key="6">
    <source>
        <dbReference type="Proteomes" id="UP000547674"/>
    </source>
</evidence>
<feature type="binding site" evidence="3">
    <location>
        <position position="173"/>
    </location>
    <ligand>
        <name>Mn(2+)</name>
        <dbReference type="ChEBI" id="CHEBI:29035"/>
        <label>1</label>
    </ligand>
</feature>
<evidence type="ECO:0000256" key="2">
    <source>
        <dbReference type="ARBA" id="ARBA00022801"/>
    </source>
</evidence>
<dbReference type="AlphaFoldDB" id="A0A7Y2E8H7"/>
<dbReference type="PANTHER" id="PTHR11358:SF26">
    <property type="entry name" value="GUANIDINO ACID HYDROLASE, MITOCHONDRIAL"/>
    <property type="match status" value="1"/>
</dbReference>
<dbReference type="GO" id="GO:0033389">
    <property type="term" value="P:putrescine biosynthetic process from arginine, via agmatine"/>
    <property type="evidence" value="ECO:0007669"/>
    <property type="project" value="TreeGrafter"/>
</dbReference>